<evidence type="ECO:0000256" key="1">
    <source>
        <dbReference type="ARBA" id="ARBA00009184"/>
    </source>
</evidence>
<keyword evidence="4" id="KW-0460">Magnesium</keyword>
<dbReference type="InterPro" id="IPR006385">
    <property type="entry name" value="HAD_hydro_SerB1"/>
</dbReference>
<comment type="caution">
    <text evidence="5">The sequence shown here is derived from an EMBL/GenBank/DDBJ whole genome shotgun (WGS) entry which is preliminary data.</text>
</comment>
<reference evidence="5 6" key="1">
    <citation type="submission" date="2019-11" db="EMBL/GenBank/DDBJ databases">
        <authorList>
            <person name="Ay H."/>
        </authorList>
    </citation>
    <scope>NUCLEOTIDE SEQUENCE [LARGE SCALE GENOMIC DNA]</scope>
    <source>
        <strain evidence="5 6">BG9H</strain>
    </source>
</reference>
<keyword evidence="3 5" id="KW-0378">Hydrolase</keyword>
<dbReference type="GO" id="GO:0016787">
    <property type="term" value="F:hydrolase activity"/>
    <property type="evidence" value="ECO:0007669"/>
    <property type="project" value="UniProtKB-KW"/>
</dbReference>
<dbReference type="SUPFAM" id="SSF56784">
    <property type="entry name" value="HAD-like"/>
    <property type="match status" value="1"/>
</dbReference>
<dbReference type="Proteomes" id="UP001197114">
    <property type="component" value="Unassembled WGS sequence"/>
</dbReference>
<comment type="similarity">
    <text evidence="1">Belongs to the HAD-like hydrolase superfamily. SerB family.</text>
</comment>
<evidence type="ECO:0000256" key="3">
    <source>
        <dbReference type="ARBA" id="ARBA00022801"/>
    </source>
</evidence>
<dbReference type="InterPro" id="IPR036412">
    <property type="entry name" value="HAD-like_sf"/>
</dbReference>
<dbReference type="InterPro" id="IPR023214">
    <property type="entry name" value="HAD_sf"/>
</dbReference>
<name>A0ABS6YF00_9ACTN</name>
<keyword evidence="6" id="KW-1185">Reference proteome</keyword>
<keyword evidence="2" id="KW-0479">Metal-binding</keyword>
<protein>
    <submittedName>
        <fullName evidence="5">HAD-IB family hydrolase</fullName>
    </submittedName>
</protein>
<dbReference type="PANTHER" id="PTHR43344:SF13">
    <property type="entry name" value="PHOSPHATASE RV3661-RELATED"/>
    <property type="match status" value="1"/>
</dbReference>
<dbReference type="NCBIfam" id="TIGR01490">
    <property type="entry name" value="HAD-SF-IB-hyp1"/>
    <property type="match status" value="1"/>
</dbReference>
<evidence type="ECO:0000256" key="4">
    <source>
        <dbReference type="ARBA" id="ARBA00022842"/>
    </source>
</evidence>
<dbReference type="InterPro" id="IPR050582">
    <property type="entry name" value="HAD-like_SerB"/>
</dbReference>
<sequence>MPTSERPTRLVFSDVDETLITCKSLLDFLGHYLAGRYGSEGERRAAGIREELRARVAAGLPRAEANRAYYRAWRGEPVAAVEEWARRWFAERSAAEGFYVRQVAAELRRHRAEGASIALVSGSFRPLLTPLAEAVGAEHVLCARLERCGRVYTGALLGAPVIGDEKRRLVRELLARYAHIDPADCYGYGDDPTDLPMLSEVGHAVLVGAPSAGTPQRFLSADLFADLPVGLSAGPTSSQV</sequence>
<dbReference type="Gene3D" id="3.40.50.1000">
    <property type="entry name" value="HAD superfamily/HAD-like"/>
    <property type="match status" value="1"/>
</dbReference>
<evidence type="ECO:0000313" key="6">
    <source>
        <dbReference type="Proteomes" id="UP001197114"/>
    </source>
</evidence>
<dbReference type="Pfam" id="PF12710">
    <property type="entry name" value="HAD"/>
    <property type="match status" value="1"/>
</dbReference>
<dbReference type="RefSeq" id="WP_219686504.1">
    <property type="nucleotide sequence ID" value="NZ_WMBF01000001.1"/>
</dbReference>
<dbReference type="Gene3D" id="1.20.1440.100">
    <property type="entry name" value="SG protein - dephosphorylation function"/>
    <property type="match status" value="1"/>
</dbReference>
<accession>A0ABS6YF00</accession>
<organism evidence="5 6">
    <name type="scientific">Streptomyces anatolicus</name>
    <dbReference type="NCBI Taxonomy" id="2675858"/>
    <lineage>
        <taxon>Bacteria</taxon>
        <taxon>Bacillati</taxon>
        <taxon>Actinomycetota</taxon>
        <taxon>Actinomycetes</taxon>
        <taxon>Kitasatosporales</taxon>
        <taxon>Streptomycetaceae</taxon>
        <taxon>Streptomyces</taxon>
    </lineage>
</organism>
<evidence type="ECO:0000313" key="5">
    <source>
        <dbReference type="EMBL" id="MBW5419978.1"/>
    </source>
</evidence>
<dbReference type="PANTHER" id="PTHR43344">
    <property type="entry name" value="PHOSPHOSERINE PHOSPHATASE"/>
    <property type="match status" value="1"/>
</dbReference>
<proteinExistence type="inferred from homology"/>
<dbReference type="NCBIfam" id="TIGR01488">
    <property type="entry name" value="HAD-SF-IB"/>
    <property type="match status" value="1"/>
</dbReference>
<evidence type="ECO:0000256" key="2">
    <source>
        <dbReference type="ARBA" id="ARBA00022723"/>
    </source>
</evidence>
<dbReference type="EMBL" id="WMBF01000001">
    <property type="protein sequence ID" value="MBW5419978.1"/>
    <property type="molecule type" value="Genomic_DNA"/>
</dbReference>
<gene>
    <name evidence="5" type="ORF">GKQ77_00025</name>
</gene>